<dbReference type="NCBIfam" id="NF003743">
    <property type="entry name" value="PRK05340.1"/>
    <property type="match status" value="1"/>
</dbReference>
<dbReference type="EC" id="3.6.1.54" evidence="10"/>
<dbReference type="UniPathway" id="UPA00359">
    <property type="reaction ID" value="UER00480"/>
</dbReference>
<evidence type="ECO:0000256" key="10">
    <source>
        <dbReference type="HAMAP-Rule" id="MF_00575"/>
    </source>
</evidence>
<feature type="binding site" evidence="10">
    <location>
        <position position="233"/>
    </location>
    <ligand>
        <name>Mn(2+)</name>
        <dbReference type="ChEBI" id="CHEBI:29035"/>
        <label>2</label>
    </ligand>
</feature>
<dbReference type="InterPro" id="IPR010138">
    <property type="entry name" value="UDP-diacylglucosamine_Hdrlase"/>
</dbReference>
<dbReference type="PANTHER" id="PTHR34990:SF1">
    <property type="entry name" value="UDP-2,3-DIACYLGLUCOSAMINE HYDROLASE"/>
    <property type="match status" value="1"/>
</dbReference>
<keyword evidence="6 10" id="KW-0378">Hydrolase</keyword>
<evidence type="ECO:0000313" key="14">
    <source>
        <dbReference type="Proteomes" id="UP000016368"/>
    </source>
</evidence>
<dbReference type="RefSeq" id="WP_006297943.1">
    <property type="nucleotide sequence ID" value="NZ_AEGR01000057.1"/>
</dbReference>
<gene>
    <name evidence="10" type="primary">lpxH</name>
    <name evidence="13" type="ORF">HGR_09408</name>
</gene>
<reference evidence="13 14" key="1">
    <citation type="journal article" date="2011" name="EMBO J.">
        <title>Structural diversity of bacterial flagellar motors.</title>
        <authorList>
            <person name="Chen S."/>
            <person name="Beeby M."/>
            <person name="Murphy G.E."/>
            <person name="Leadbetter J.R."/>
            <person name="Hendrixson D.R."/>
            <person name="Briegel A."/>
            <person name="Li Z."/>
            <person name="Shi J."/>
            <person name="Tocheva E.I."/>
            <person name="Muller A."/>
            <person name="Dobro M.J."/>
            <person name="Jensen G.J."/>
        </authorList>
    </citation>
    <scope>NUCLEOTIDE SEQUENCE [LARGE SCALE GENOMIC DNA]</scope>
    <source>
        <strain evidence="13 14">ATCC 19624</strain>
    </source>
</reference>
<feature type="binding site" evidence="10">
    <location>
        <begin position="105"/>
        <end position="106"/>
    </location>
    <ligand>
        <name>substrate</name>
    </ligand>
</feature>
<comment type="catalytic activity">
    <reaction evidence="10">
        <text>UDP-2-N,3-O-bis[(3R)-3-hydroxytetradecanoyl]-alpha-D-glucosamine + H2O = 2-N,3-O-bis[(3R)-3-hydroxytetradecanoyl]-alpha-D-glucosaminyl 1-phosphate + UMP + 2 H(+)</text>
        <dbReference type="Rhea" id="RHEA:25213"/>
        <dbReference type="ChEBI" id="CHEBI:15377"/>
        <dbReference type="ChEBI" id="CHEBI:15378"/>
        <dbReference type="ChEBI" id="CHEBI:57865"/>
        <dbReference type="ChEBI" id="CHEBI:57957"/>
        <dbReference type="ChEBI" id="CHEBI:78847"/>
        <dbReference type="EC" id="3.6.1.54"/>
    </reaction>
</comment>
<evidence type="ECO:0000256" key="7">
    <source>
        <dbReference type="ARBA" id="ARBA00023098"/>
    </source>
</evidence>
<evidence type="ECO:0000256" key="11">
    <source>
        <dbReference type="SAM" id="MobiDB-lite"/>
    </source>
</evidence>
<comment type="caution">
    <text evidence="10">Lacks conserved residue(s) required for the propagation of feature annotation.</text>
</comment>
<feature type="binding site" evidence="10">
    <location>
        <position position="191"/>
    </location>
    <ligand>
        <name>substrate</name>
    </ligand>
</feature>
<evidence type="ECO:0000313" key="13">
    <source>
        <dbReference type="EMBL" id="EGI76778.1"/>
    </source>
</evidence>
<feature type="binding site" evidence="10">
    <location>
        <position position="153"/>
    </location>
    <ligand>
        <name>substrate</name>
    </ligand>
</feature>
<dbReference type="GO" id="GO:0008758">
    <property type="term" value="F:UDP-2,3-diacylglucosamine hydrolase activity"/>
    <property type="evidence" value="ECO:0007669"/>
    <property type="project" value="UniProtKB-UniRule"/>
</dbReference>
<keyword evidence="4 10" id="KW-0441">Lipid A biosynthesis</keyword>
<keyword evidence="1 10" id="KW-1003">Cell membrane</keyword>
<keyword evidence="14" id="KW-1185">Reference proteome</keyword>
<dbReference type="InterPro" id="IPR029052">
    <property type="entry name" value="Metallo-depent_PP-like"/>
</dbReference>
<keyword evidence="7 10" id="KW-0443">Lipid metabolism</keyword>
<comment type="caution">
    <text evidence="13">The sequence shown here is derived from an EMBL/GenBank/DDBJ whole genome shotgun (WGS) entry which is preliminary data.</text>
</comment>
<feature type="binding site" evidence="10">
    <location>
        <position position="56"/>
    </location>
    <ligand>
        <name>Mn(2+)</name>
        <dbReference type="ChEBI" id="CHEBI:29035"/>
        <label>1</label>
    </ligand>
</feature>
<organism evidence="13 14">
    <name type="scientific">Hylemonella gracilis ATCC 19624</name>
    <dbReference type="NCBI Taxonomy" id="887062"/>
    <lineage>
        <taxon>Bacteria</taxon>
        <taxon>Pseudomonadati</taxon>
        <taxon>Pseudomonadota</taxon>
        <taxon>Betaproteobacteria</taxon>
        <taxon>Burkholderiales</taxon>
        <taxon>Comamonadaceae</taxon>
        <taxon>Hylemonella</taxon>
    </lineage>
</organism>
<comment type="function">
    <text evidence="10">Hydrolyzes the pyrophosphate bond of UDP-2,3-diacylglucosamine to yield 2,3-diacylglucosamine 1-phosphate (lipid X) and UMP by catalyzing the attack of water at the alpha-P atom. Involved in the biosynthesis of lipid A, a phosphorylated glycolipid that anchors the lipopolysaccharide to the outer membrane of the cell.</text>
</comment>
<dbReference type="InterPro" id="IPR004843">
    <property type="entry name" value="Calcineurin-like_PHP"/>
</dbReference>
<dbReference type="GO" id="GO:0009245">
    <property type="term" value="P:lipid A biosynthetic process"/>
    <property type="evidence" value="ECO:0007669"/>
    <property type="project" value="UniProtKB-UniRule"/>
</dbReference>
<feature type="binding site" evidence="10">
    <location>
        <position position="25"/>
    </location>
    <ligand>
        <name>Mn(2+)</name>
        <dbReference type="ChEBI" id="CHEBI:29035"/>
        <label>1</label>
    </ligand>
</feature>
<evidence type="ECO:0000256" key="1">
    <source>
        <dbReference type="ARBA" id="ARBA00022475"/>
    </source>
</evidence>
<evidence type="ECO:0000256" key="4">
    <source>
        <dbReference type="ARBA" id="ARBA00022556"/>
    </source>
</evidence>
<evidence type="ECO:0000256" key="5">
    <source>
        <dbReference type="ARBA" id="ARBA00022723"/>
    </source>
</evidence>
<comment type="subcellular location">
    <subcellularLocation>
        <location evidence="10">Cell inner membrane</location>
        <topology evidence="10">Peripheral membrane protein</topology>
        <orientation evidence="10">Cytoplasmic side</orientation>
    </subcellularLocation>
</comment>
<dbReference type="InterPro" id="IPR043461">
    <property type="entry name" value="LpxH-like"/>
</dbReference>
<keyword evidence="5 10" id="KW-0479">Metal-binding</keyword>
<name>F3KTV0_9BURK</name>
<feature type="binding site" evidence="10">
    <location>
        <position position="145"/>
    </location>
    <ligand>
        <name>Mn(2+)</name>
        <dbReference type="ChEBI" id="CHEBI:29035"/>
        <label>2</label>
    </ligand>
</feature>
<proteinExistence type="inferred from homology"/>
<dbReference type="GO" id="GO:0019897">
    <property type="term" value="C:extrinsic component of plasma membrane"/>
    <property type="evidence" value="ECO:0007669"/>
    <property type="project" value="UniProtKB-UniRule"/>
</dbReference>
<dbReference type="OrthoDB" id="9783283at2"/>
<evidence type="ECO:0000259" key="12">
    <source>
        <dbReference type="Pfam" id="PF00149"/>
    </source>
</evidence>
<evidence type="ECO:0000256" key="9">
    <source>
        <dbReference type="ARBA" id="ARBA00023211"/>
    </source>
</evidence>
<feature type="region of interest" description="Disordered" evidence="11">
    <location>
        <begin position="237"/>
        <end position="265"/>
    </location>
</feature>
<keyword evidence="2 10" id="KW-0444">Lipid biosynthesis</keyword>
<dbReference type="Gene3D" id="3.60.21.10">
    <property type="match status" value="1"/>
</dbReference>
<accession>F3KTV0</accession>
<comment type="pathway">
    <text evidence="10">Glycolipid biosynthesis; lipid IV(A) biosynthesis; lipid IV(A) from (3R)-3-hydroxytetradecanoyl-[acyl-carrier-protein] and UDP-N-acetyl-alpha-D-glucosamine: step 4/6.</text>
</comment>
<dbReference type="Pfam" id="PF00149">
    <property type="entry name" value="Metallophos"/>
    <property type="match status" value="1"/>
</dbReference>
<sequence length="305" mass="33184">MNLPQTFVAEVSAPASWRLVDFISDLHLHSSEPRTVEAWKRYLASTPADAIFLLGDLFEVWVGDDALDDPGTDAASAAESAFERECIAALLAASTNHALYFLHGNRDFMLGDEAARRAGMTLLADPCVLVFGVAQGKPARWLLSHGDALCLGDREYQAFRAQVRTPEWQRGFLTQSLTQRRAFARNLRAQSEARRQASAAAGTDFSETYADADPALTRAWLQAARCTNLIHGHTHRPADHRLDEGASNPSGAGSSTRHVLSDWHLDGPGAPRAEVMRLSLAHAGSAARVRRLTLAEAMGTTTRVS</sequence>
<comment type="similarity">
    <text evidence="10">Belongs to the LpxH family.</text>
</comment>
<dbReference type="CDD" id="cd07398">
    <property type="entry name" value="MPP_YbbF-LpxH"/>
    <property type="match status" value="1"/>
</dbReference>
<dbReference type="AlphaFoldDB" id="F3KTV0"/>
<dbReference type="STRING" id="887062.HGR_09408"/>
<feature type="domain" description="Calcineurin-like phosphoesterase" evidence="12">
    <location>
        <begin position="21"/>
        <end position="237"/>
    </location>
</feature>
<feature type="binding site" evidence="10">
    <location>
        <position position="56"/>
    </location>
    <ligand>
        <name>Mn(2+)</name>
        <dbReference type="ChEBI" id="CHEBI:29035"/>
        <label>2</label>
    </ligand>
</feature>
<dbReference type="HAMAP" id="MF_00575">
    <property type="entry name" value="LpxH"/>
    <property type="match status" value="1"/>
</dbReference>
<feature type="binding site" evidence="10">
    <location>
        <position position="233"/>
    </location>
    <ligand>
        <name>substrate</name>
    </ligand>
</feature>
<dbReference type="GO" id="GO:0030145">
    <property type="term" value="F:manganese ion binding"/>
    <property type="evidence" value="ECO:0007669"/>
    <property type="project" value="UniProtKB-UniRule"/>
</dbReference>
<evidence type="ECO:0000256" key="6">
    <source>
        <dbReference type="ARBA" id="ARBA00022801"/>
    </source>
</evidence>
<dbReference type="eggNOG" id="COG2908">
    <property type="taxonomic scope" value="Bacteria"/>
</dbReference>
<feature type="binding site" evidence="10">
    <location>
        <position position="235"/>
    </location>
    <ligand>
        <name>Mn(2+)</name>
        <dbReference type="ChEBI" id="CHEBI:29035"/>
        <label>1</label>
    </ligand>
</feature>
<evidence type="ECO:0000256" key="2">
    <source>
        <dbReference type="ARBA" id="ARBA00022516"/>
    </source>
</evidence>
<dbReference type="GO" id="GO:0005737">
    <property type="term" value="C:cytoplasm"/>
    <property type="evidence" value="ECO:0007669"/>
    <property type="project" value="InterPro"/>
</dbReference>
<protein>
    <recommendedName>
        <fullName evidence="10">UDP-2,3-diacylglucosamine hydrolase</fullName>
        <ecNumber evidence="10">3.6.1.54</ecNumber>
    </recommendedName>
    <alternativeName>
        <fullName evidence="10">UDP-2,3-diacylglucosamine diphosphatase</fullName>
    </alternativeName>
</protein>
<feature type="binding site" evidence="10">
    <location>
        <position position="27"/>
    </location>
    <ligand>
        <name>Mn(2+)</name>
        <dbReference type="ChEBI" id="CHEBI:29035"/>
        <label>1</label>
    </ligand>
</feature>
<feature type="compositionally biased region" description="Polar residues" evidence="11">
    <location>
        <begin position="247"/>
        <end position="258"/>
    </location>
</feature>
<dbReference type="SUPFAM" id="SSF56300">
    <property type="entry name" value="Metallo-dependent phosphatases"/>
    <property type="match status" value="1"/>
</dbReference>
<dbReference type="PANTHER" id="PTHR34990">
    <property type="entry name" value="UDP-2,3-DIACYLGLUCOSAMINE HYDROLASE-RELATED"/>
    <property type="match status" value="1"/>
</dbReference>
<keyword evidence="3 10" id="KW-0997">Cell inner membrane</keyword>
<evidence type="ECO:0000256" key="8">
    <source>
        <dbReference type="ARBA" id="ARBA00023136"/>
    </source>
</evidence>
<feature type="binding site" evidence="10">
    <location>
        <position position="105"/>
    </location>
    <ligand>
        <name>Mn(2+)</name>
        <dbReference type="ChEBI" id="CHEBI:29035"/>
        <label>2</label>
    </ligand>
</feature>
<keyword evidence="8 10" id="KW-0472">Membrane</keyword>
<comment type="cofactor">
    <cofactor evidence="10">
        <name>Mn(2+)</name>
        <dbReference type="ChEBI" id="CHEBI:29035"/>
    </cofactor>
    <text evidence="10">Binds 2 Mn(2+) ions per subunit in a binuclear metal center.</text>
</comment>
<dbReference type="Proteomes" id="UP000016368">
    <property type="component" value="Unassembled WGS sequence"/>
</dbReference>
<keyword evidence="9 10" id="KW-0464">Manganese</keyword>
<dbReference type="EMBL" id="AEGR01000057">
    <property type="protein sequence ID" value="EGI76778.1"/>
    <property type="molecule type" value="Genomic_DNA"/>
</dbReference>
<evidence type="ECO:0000256" key="3">
    <source>
        <dbReference type="ARBA" id="ARBA00022519"/>
    </source>
</evidence>